<evidence type="ECO:0000313" key="1">
    <source>
        <dbReference type="EMBL" id="CAB4175428.1"/>
    </source>
</evidence>
<organism evidence="1">
    <name type="scientific">uncultured Caudovirales phage</name>
    <dbReference type="NCBI Taxonomy" id="2100421"/>
    <lineage>
        <taxon>Viruses</taxon>
        <taxon>Duplodnaviria</taxon>
        <taxon>Heunggongvirae</taxon>
        <taxon>Uroviricota</taxon>
        <taxon>Caudoviricetes</taxon>
        <taxon>Peduoviridae</taxon>
        <taxon>Maltschvirus</taxon>
        <taxon>Maltschvirus maltsch</taxon>
    </lineage>
</organism>
<proteinExistence type="predicted"/>
<protein>
    <submittedName>
        <fullName evidence="1">Uncharacterized protein</fullName>
    </submittedName>
</protein>
<name>A0A6J5Q1V3_9CAUD</name>
<dbReference type="EMBL" id="LR796923">
    <property type="protein sequence ID" value="CAB4175428.1"/>
    <property type="molecule type" value="Genomic_DNA"/>
</dbReference>
<reference evidence="1" key="1">
    <citation type="submission" date="2020-05" db="EMBL/GenBank/DDBJ databases">
        <authorList>
            <person name="Chiriac C."/>
            <person name="Salcher M."/>
            <person name="Ghai R."/>
            <person name="Kavagutti S V."/>
        </authorList>
    </citation>
    <scope>NUCLEOTIDE SEQUENCE</scope>
</reference>
<gene>
    <name evidence="1" type="ORF">UFOVP972_185</name>
</gene>
<accession>A0A6J5Q1V3</accession>
<sequence length="122" mass="13907">MEEKAIELLGFAGIMISGSKSGYYNRNPKNLAVFNSNLIVMKPTPTKIWYGDIDLTLSLDKLKELAKAIGQEIRVLREMDARFKCEDEPRVEAYVVRVEPNGTYELGPIDCTYYSHEDLTKK</sequence>